<comment type="similarity">
    <text evidence="1">Belongs to the BlaI transcriptional regulatory family.</text>
</comment>
<dbReference type="Proteomes" id="UP000638560">
    <property type="component" value="Unassembled WGS sequence"/>
</dbReference>
<dbReference type="RefSeq" id="WP_196199202.1">
    <property type="nucleotide sequence ID" value="NZ_JADPUN010000029.1"/>
</dbReference>
<evidence type="ECO:0000256" key="5">
    <source>
        <dbReference type="SAM" id="MobiDB-lite"/>
    </source>
</evidence>
<sequence length="134" mass="14411">MSPTPPPADASSESSRRRPGQLEAQVVTVLVEATHPLTPGEVRDRLDPGGALSYSAVVTTLTRLLDKGAVTRDRDGRAYRYGAVRDAAGLVAERMSRLLAAEPDRGSVLRRFVGTLDDGDEQILRDLLRQDSGG</sequence>
<proteinExistence type="inferred from homology"/>
<dbReference type="InterPro" id="IPR036390">
    <property type="entry name" value="WH_DNA-bd_sf"/>
</dbReference>
<name>A0ABS0GNH1_9ACTN</name>
<feature type="region of interest" description="Disordered" evidence="5">
    <location>
        <begin position="1"/>
        <end position="21"/>
    </location>
</feature>
<dbReference type="Gene3D" id="1.10.10.10">
    <property type="entry name" value="Winged helix-like DNA-binding domain superfamily/Winged helix DNA-binding domain"/>
    <property type="match status" value="1"/>
</dbReference>
<gene>
    <name evidence="6" type="ORF">I0C86_00785</name>
</gene>
<comment type="caution">
    <text evidence="6">The sequence shown here is derived from an EMBL/GenBank/DDBJ whole genome shotgun (WGS) entry which is preliminary data.</text>
</comment>
<reference evidence="6 7" key="1">
    <citation type="submission" date="2020-11" db="EMBL/GenBank/DDBJ databases">
        <title>A novel isolate from a Black sea contaminated sediment with potential to produce alkanes: Plantactinospora alkalitolerans sp. nov.</title>
        <authorList>
            <person name="Carro L."/>
            <person name="Veyisoglu A."/>
            <person name="Guven K."/>
            <person name="Schumann P."/>
            <person name="Klenk H.-P."/>
            <person name="Sahin N."/>
        </authorList>
    </citation>
    <scope>NUCLEOTIDE SEQUENCE [LARGE SCALE GENOMIC DNA]</scope>
    <source>
        <strain evidence="6 7">S1510</strain>
    </source>
</reference>
<protein>
    <submittedName>
        <fullName evidence="6">BlaI/MecI/CopY family transcriptional regulator</fullName>
    </submittedName>
</protein>
<evidence type="ECO:0000256" key="2">
    <source>
        <dbReference type="ARBA" id="ARBA00023015"/>
    </source>
</evidence>
<keyword evidence="7" id="KW-1185">Reference proteome</keyword>
<dbReference type="SUPFAM" id="SSF46785">
    <property type="entry name" value="Winged helix' DNA-binding domain"/>
    <property type="match status" value="1"/>
</dbReference>
<dbReference type="EMBL" id="JADPUN010000029">
    <property type="protein sequence ID" value="MBF9127538.1"/>
    <property type="molecule type" value="Genomic_DNA"/>
</dbReference>
<evidence type="ECO:0000313" key="6">
    <source>
        <dbReference type="EMBL" id="MBF9127538.1"/>
    </source>
</evidence>
<dbReference type="Pfam" id="PF03965">
    <property type="entry name" value="Penicillinase_R"/>
    <property type="match status" value="1"/>
</dbReference>
<evidence type="ECO:0000256" key="1">
    <source>
        <dbReference type="ARBA" id="ARBA00011046"/>
    </source>
</evidence>
<keyword evidence="2" id="KW-0805">Transcription regulation</keyword>
<keyword evidence="4" id="KW-0804">Transcription</keyword>
<accession>A0ABS0GNH1</accession>
<evidence type="ECO:0000313" key="7">
    <source>
        <dbReference type="Proteomes" id="UP000638560"/>
    </source>
</evidence>
<evidence type="ECO:0000256" key="4">
    <source>
        <dbReference type="ARBA" id="ARBA00023163"/>
    </source>
</evidence>
<organism evidence="6 7">
    <name type="scientific">Plantactinospora alkalitolerans</name>
    <dbReference type="NCBI Taxonomy" id="2789879"/>
    <lineage>
        <taxon>Bacteria</taxon>
        <taxon>Bacillati</taxon>
        <taxon>Actinomycetota</taxon>
        <taxon>Actinomycetes</taxon>
        <taxon>Micromonosporales</taxon>
        <taxon>Micromonosporaceae</taxon>
        <taxon>Plantactinospora</taxon>
    </lineage>
</organism>
<keyword evidence="3" id="KW-0238">DNA-binding</keyword>
<dbReference type="InterPro" id="IPR036388">
    <property type="entry name" value="WH-like_DNA-bd_sf"/>
</dbReference>
<dbReference type="InterPro" id="IPR005650">
    <property type="entry name" value="BlaI_family"/>
</dbReference>
<evidence type="ECO:0000256" key="3">
    <source>
        <dbReference type="ARBA" id="ARBA00023125"/>
    </source>
</evidence>